<evidence type="ECO:0000259" key="1">
    <source>
        <dbReference type="Pfam" id="PF00534"/>
    </source>
</evidence>
<dbReference type="HOGENOM" id="CLU_041001_1_0_2"/>
<proteinExistence type="predicted"/>
<sequence>MTDFGAADRELAVAHWGEHANGGGDRLAWELARVFEDAPFYVGWRDESIEPADIEAEQLIQDRLLNRALEQGGLARQLAHLVGWQLASPLREYDILVTSGNEPLFYVAPTEQTWVAYIHHTNRRQSDQITEIESARFPRLQLLVYYAIRVLFDHNTHRPDLYVVNSELVKRRVERYWGVPSEKIRVVYPPVDTHKYNPTDEETEEYYVTLSRLDWHKDIDGIVRAFNELEQRLLVAGDGPERERLERMAGDNVEFLGFVDEAEKQRLLSGAKAFVFNGRDEDFGIAPVEALAAGTPLLGVKEGMTQFQVVDGKNGYRHTRTGETGPSLTETIRRFEKEGVDWSASEIATFADRFSVDAFHDSMRDAVDTAVSNADITPSWYEQYESDN</sequence>
<keyword evidence="3" id="KW-0808">Transferase</keyword>
<dbReference type="SUPFAM" id="SSF53756">
    <property type="entry name" value="UDP-Glycosyltransferase/glycogen phosphorylase"/>
    <property type="match status" value="1"/>
</dbReference>
<dbReference type="PANTHER" id="PTHR45947">
    <property type="entry name" value="SULFOQUINOVOSYL TRANSFERASE SQD2"/>
    <property type="match status" value="1"/>
</dbReference>
<dbReference type="Proteomes" id="UP000001903">
    <property type="component" value="Chromosome"/>
</dbReference>
<protein>
    <submittedName>
        <fullName evidence="3">Glycosyl transferase group 1</fullName>
    </submittedName>
</protein>
<dbReference type="KEGG" id="htu:Htur_2955"/>
<evidence type="ECO:0000259" key="2">
    <source>
        <dbReference type="Pfam" id="PF13439"/>
    </source>
</evidence>
<dbReference type="OrthoDB" id="132546at2157"/>
<dbReference type="STRING" id="543526.Htur_2955"/>
<name>D2RY77_HALTV</name>
<feature type="domain" description="Glycosyl transferase family 1" evidence="1">
    <location>
        <begin position="201"/>
        <end position="316"/>
    </location>
</feature>
<dbReference type="GO" id="GO:0016757">
    <property type="term" value="F:glycosyltransferase activity"/>
    <property type="evidence" value="ECO:0007669"/>
    <property type="project" value="InterPro"/>
</dbReference>
<dbReference type="AlphaFoldDB" id="D2RY77"/>
<reference evidence="3 4" key="1">
    <citation type="journal article" date="2010" name="Stand. Genomic Sci.">
        <title>Complete genome sequence of Haloterrigena turkmenica type strain (4k).</title>
        <authorList>
            <person name="Saunders E."/>
            <person name="Tindall B.J."/>
            <person name="Fahnrich R."/>
            <person name="Lapidus A."/>
            <person name="Copeland A."/>
            <person name="Del Rio T.G."/>
            <person name="Lucas S."/>
            <person name="Chen F."/>
            <person name="Tice H."/>
            <person name="Cheng J.F."/>
            <person name="Han C."/>
            <person name="Detter J.C."/>
            <person name="Bruce D."/>
            <person name="Goodwin L."/>
            <person name="Chain P."/>
            <person name="Pitluck S."/>
            <person name="Pati A."/>
            <person name="Ivanova N."/>
            <person name="Mavromatis K."/>
            <person name="Chen A."/>
            <person name="Palaniappan K."/>
            <person name="Land M."/>
            <person name="Hauser L."/>
            <person name="Chang Y.J."/>
            <person name="Jeffries C.D."/>
            <person name="Brettin T."/>
            <person name="Rohde M."/>
            <person name="Goker M."/>
            <person name="Bristow J."/>
            <person name="Eisen J.A."/>
            <person name="Markowitz V."/>
            <person name="Hugenholtz P."/>
            <person name="Klenk H.P."/>
            <person name="Kyrpides N.C."/>
        </authorList>
    </citation>
    <scope>NUCLEOTIDE SEQUENCE [LARGE SCALE GENOMIC DNA]</scope>
    <source>
        <strain evidence="4">ATCC 51198 / DSM 5511 / JCM 9101 / NCIMB 13204 / VKM B-1734 / 4k</strain>
    </source>
</reference>
<dbReference type="InterPro" id="IPR028098">
    <property type="entry name" value="Glyco_trans_4-like_N"/>
</dbReference>
<gene>
    <name evidence="3" type="ordered locus">Htur_2955</name>
</gene>
<dbReference type="EMBL" id="CP001860">
    <property type="protein sequence ID" value="ADB61823.1"/>
    <property type="molecule type" value="Genomic_DNA"/>
</dbReference>
<dbReference type="GeneID" id="8743572"/>
<dbReference type="PANTHER" id="PTHR45947:SF3">
    <property type="entry name" value="SULFOQUINOVOSYL TRANSFERASE SQD2"/>
    <property type="match status" value="1"/>
</dbReference>
<organism evidence="3 4">
    <name type="scientific">Haloterrigena turkmenica (strain ATCC 51198 / DSM 5511 / JCM 9101 / NCIMB 13204 / VKM B-1734 / 4k)</name>
    <name type="common">Halococcus turkmenicus</name>
    <dbReference type="NCBI Taxonomy" id="543526"/>
    <lineage>
        <taxon>Archaea</taxon>
        <taxon>Methanobacteriati</taxon>
        <taxon>Methanobacteriota</taxon>
        <taxon>Stenosarchaea group</taxon>
        <taxon>Halobacteria</taxon>
        <taxon>Halobacteriales</taxon>
        <taxon>Natrialbaceae</taxon>
        <taxon>Haloterrigena</taxon>
    </lineage>
</organism>
<dbReference type="InterPro" id="IPR050194">
    <property type="entry name" value="Glycosyltransferase_grp1"/>
</dbReference>
<dbReference type="InterPro" id="IPR001296">
    <property type="entry name" value="Glyco_trans_1"/>
</dbReference>
<keyword evidence="4" id="KW-1185">Reference proteome</keyword>
<dbReference type="Pfam" id="PF00534">
    <property type="entry name" value="Glycos_transf_1"/>
    <property type="match status" value="1"/>
</dbReference>
<dbReference type="RefSeq" id="WP_012944088.1">
    <property type="nucleotide sequence ID" value="NC_013743.1"/>
</dbReference>
<dbReference type="Gene3D" id="3.40.50.2000">
    <property type="entry name" value="Glycogen Phosphorylase B"/>
    <property type="match status" value="2"/>
</dbReference>
<accession>D2RY77</accession>
<dbReference type="Pfam" id="PF13439">
    <property type="entry name" value="Glyco_transf_4"/>
    <property type="match status" value="1"/>
</dbReference>
<feature type="domain" description="Glycosyltransferase subfamily 4-like N-terminal" evidence="2">
    <location>
        <begin position="22"/>
        <end position="194"/>
    </location>
</feature>
<dbReference type="eggNOG" id="arCOG01403">
    <property type="taxonomic scope" value="Archaea"/>
</dbReference>
<dbReference type="CAZy" id="GT4">
    <property type="family name" value="Glycosyltransferase Family 4"/>
</dbReference>
<evidence type="ECO:0000313" key="4">
    <source>
        <dbReference type="Proteomes" id="UP000001903"/>
    </source>
</evidence>
<evidence type="ECO:0000313" key="3">
    <source>
        <dbReference type="EMBL" id="ADB61823.1"/>
    </source>
</evidence>